<name>J9DTJ4_EDHAE</name>
<reference evidence="3" key="2">
    <citation type="submission" date="2015-07" db="EMBL/GenBank/DDBJ databases">
        <title>Contrasting host-pathogen interactions and genome evolution in two generalist and specialist microsporidian pathogens of mosquitoes.</title>
        <authorList>
            <consortium name="The Broad Institute Genomics Platform"/>
            <consortium name="The Broad Institute Genome Sequencing Center for Infectious Disease"/>
            <person name="Cuomo C.A."/>
            <person name="Sanscrainte N.D."/>
            <person name="Goldberg J.M."/>
            <person name="Heiman D."/>
            <person name="Young S."/>
            <person name="Zeng Q."/>
            <person name="Becnel J.J."/>
            <person name="Birren B.W."/>
        </authorList>
    </citation>
    <scope>NUCLEOTIDE SEQUENCE [LARGE SCALE GENOMIC DNA]</scope>
    <source>
        <strain evidence="3">USNM 41457</strain>
    </source>
</reference>
<feature type="chain" id="PRO_5003822249" evidence="1">
    <location>
        <begin position="20"/>
        <end position="237"/>
    </location>
</feature>
<organism evidence="2 3">
    <name type="scientific">Edhazardia aedis (strain USNM 41457)</name>
    <name type="common">Microsporidian parasite</name>
    <dbReference type="NCBI Taxonomy" id="1003232"/>
    <lineage>
        <taxon>Eukaryota</taxon>
        <taxon>Fungi</taxon>
        <taxon>Fungi incertae sedis</taxon>
        <taxon>Microsporidia</taxon>
        <taxon>Edhazardia</taxon>
    </lineage>
</organism>
<reference evidence="2 3" key="1">
    <citation type="submission" date="2011-08" db="EMBL/GenBank/DDBJ databases">
        <authorList>
            <person name="Liu Z.J."/>
            <person name="Shi F.L."/>
            <person name="Lu J.Q."/>
            <person name="Li M."/>
            <person name="Wang Z.L."/>
        </authorList>
    </citation>
    <scope>NUCLEOTIDE SEQUENCE [LARGE SCALE GENOMIC DNA]</scope>
    <source>
        <strain evidence="2 3">USNM 41457</strain>
    </source>
</reference>
<dbReference type="InParanoid" id="J9DTJ4"/>
<proteinExistence type="predicted"/>
<keyword evidence="1" id="KW-0732">Signal</keyword>
<dbReference type="AlphaFoldDB" id="J9DTJ4"/>
<keyword evidence="3" id="KW-1185">Reference proteome</keyword>
<gene>
    <name evidence="2" type="ORF">EDEG_01206</name>
</gene>
<feature type="signal peptide" evidence="1">
    <location>
        <begin position="1"/>
        <end position="19"/>
    </location>
</feature>
<dbReference type="VEuPathDB" id="MicrosporidiaDB:EDEG_01206"/>
<dbReference type="Proteomes" id="UP000003163">
    <property type="component" value="Unassembled WGS sequence"/>
</dbReference>
<sequence length="237" mass="28498">MRFVFLILFFQNIVILCCSYEVDPDQVSNLKEVINGLTCMKFKVSFEKEYDEIVTMHLEYQNFYNQLRMSNEILFNEFSSYIKDEKTRVYEILCCLDFAKTYDRDAYRKFWYGFSDSTNGFADFIVKAKNHYNFLSSLYPLLETDYERHSKIRKVIAIENEFDQIILKEAIKNFSCRDTTIKFLYTDSILAFFSDDNKKFELSVIRKKLMENFPSDMINLKIKFLELIERFGSHEYE</sequence>
<evidence type="ECO:0000256" key="1">
    <source>
        <dbReference type="SAM" id="SignalP"/>
    </source>
</evidence>
<accession>J9DTJ4</accession>
<comment type="caution">
    <text evidence="2">The sequence shown here is derived from an EMBL/GenBank/DDBJ whole genome shotgun (WGS) entry which is preliminary data.</text>
</comment>
<protein>
    <submittedName>
        <fullName evidence="2">Uncharacterized protein</fullName>
    </submittedName>
</protein>
<evidence type="ECO:0000313" key="3">
    <source>
        <dbReference type="Proteomes" id="UP000003163"/>
    </source>
</evidence>
<evidence type="ECO:0000313" key="2">
    <source>
        <dbReference type="EMBL" id="EJW04592.1"/>
    </source>
</evidence>
<dbReference type="HOGENOM" id="CLU_1170625_0_0_1"/>
<dbReference type="EMBL" id="AFBI03000016">
    <property type="protein sequence ID" value="EJW04592.1"/>
    <property type="molecule type" value="Genomic_DNA"/>
</dbReference>